<feature type="compositionally biased region" description="Polar residues" evidence="5">
    <location>
        <begin position="1322"/>
        <end position="1346"/>
    </location>
</feature>
<feature type="region of interest" description="Disordered" evidence="5">
    <location>
        <begin position="2033"/>
        <end position="2071"/>
    </location>
</feature>
<feature type="region of interest" description="Disordered" evidence="5">
    <location>
        <begin position="1779"/>
        <end position="1807"/>
    </location>
</feature>
<feature type="region of interest" description="Disordered" evidence="5">
    <location>
        <begin position="1619"/>
        <end position="1642"/>
    </location>
</feature>
<evidence type="ECO:0000259" key="6">
    <source>
        <dbReference type="Pfam" id="PF15309"/>
    </source>
</evidence>
<feature type="region of interest" description="Disordered" evidence="5">
    <location>
        <begin position="2180"/>
        <end position="2212"/>
    </location>
</feature>
<feature type="region of interest" description="Disordered" evidence="5">
    <location>
        <begin position="600"/>
        <end position="734"/>
    </location>
</feature>
<feature type="compositionally biased region" description="Basic and acidic residues" evidence="5">
    <location>
        <begin position="2338"/>
        <end position="2362"/>
    </location>
</feature>
<dbReference type="OrthoDB" id="6359887at2759"/>
<feature type="compositionally biased region" description="Low complexity" evidence="5">
    <location>
        <begin position="817"/>
        <end position="830"/>
    </location>
</feature>
<dbReference type="GO" id="GO:0005814">
    <property type="term" value="C:centriole"/>
    <property type="evidence" value="ECO:0007669"/>
    <property type="project" value="TreeGrafter"/>
</dbReference>
<organism evidence="7 8">
    <name type="scientific">Lingula anatina</name>
    <name type="common">Brachiopod</name>
    <name type="synonym">Lingula unguis</name>
    <dbReference type="NCBI Taxonomy" id="7574"/>
    <lineage>
        <taxon>Eukaryota</taxon>
        <taxon>Metazoa</taxon>
        <taxon>Spiralia</taxon>
        <taxon>Lophotrochozoa</taxon>
        <taxon>Brachiopoda</taxon>
        <taxon>Linguliformea</taxon>
        <taxon>Lingulata</taxon>
        <taxon>Lingulida</taxon>
        <taxon>Linguloidea</taxon>
        <taxon>Lingulidae</taxon>
        <taxon>Lingula</taxon>
    </lineage>
</organism>
<keyword evidence="2" id="KW-0963">Cytoplasm</keyword>
<feature type="compositionally biased region" description="Basic and acidic residues" evidence="5">
    <location>
        <begin position="1403"/>
        <end position="1414"/>
    </location>
</feature>
<feature type="compositionally biased region" description="Basic and acidic residues" evidence="5">
    <location>
        <begin position="407"/>
        <end position="438"/>
    </location>
</feature>
<feature type="compositionally biased region" description="Basic and acidic residues" evidence="5">
    <location>
        <begin position="2057"/>
        <end position="2071"/>
    </location>
</feature>
<feature type="region of interest" description="Disordered" evidence="5">
    <location>
        <begin position="2096"/>
        <end position="2122"/>
    </location>
</feature>
<feature type="compositionally biased region" description="Polar residues" evidence="5">
    <location>
        <begin position="2291"/>
        <end position="2300"/>
    </location>
</feature>
<feature type="compositionally biased region" description="Basic and acidic residues" evidence="5">
    <location>
        <begin position="1035"/>
        <end position="1045"/>
    </location>
</feature>
<feature type="compositionally biased region" description="Polar residues" evidence="5">
    <location>
        <begin position="1367"/>
        <end position="1395"/>
    </location>
</feature>
<feature type="compositionally biased region" description="Low complexity" evidence="5">
    <location>
        <begin position="452"/>
        <end position="467"/>
    </location>
</feature>
<feature type="compositionally biased region" description="Pro residues" evidence="5">
    <location>
        <begin position="674"/>
        <end position="688"/>
    </location>
</feature>
<dbReference type="InterPro" id="IPR029299">
    <property type="entry name" value="ALMS_motif"/>
</dbReference>
<evidence type="ECO:0000256" key="4">
    <source>
        <dbReference type="SAM" id="Coils"/>
    </source>
</evidence>
<feature type="compositionally biased region" description="Low complexity" evidence="5">
    <location>
        <begin position="788"/>
        <end position="803"/>
    </location>
</feature>
<dbReference type="Proteomes" id="UP000085678">
    <property type="component" value="Unplaced"/>
</dbReference>
<dbReference type="InParanoid" id="A0A1S3H5Z9"/>
<keyword evidence="3" id="KW-0206">Cytoskeleton</keyword>
<feature type="compositionally biased region" description="Polar residues" evidence="5">
    <location>
        <begin position="2100"/>
        <end position="2115"/>
    </location>
</feature>
<feature type="compositionally biased region" description="Polar residues" evidence="5">
    <location>
        <begin position="989"/>
        <end position="1005"/>
    </location>
</feature>
<feature type="region of interest" description="Disordered" evidence="5">
    <location>
        <begin position="2338"/>
        <end position="2378"/>
    </location>
</feature>
<keyword evidence="7" id="KW-1185">Reference proteome</keyword>
<evidence type="ECO:0000313" key="8">
    <source>
        <dbReference type="RefSeq" id="XP_013380901.1"/>
    </source>
</evidence>
<evidence type="ECO:0000313" key="7">
    <source>
        <dbReference type="Proteomes" id="UP000085678"/>
    </source>
</evidence>
<evidence type="ECO:0000256" key="1">
    <source>
        <dbReference type="ARBA" id="ARBA00004300"/>
    </source>
</evidence>
<feature type="coiled-coil region" evidence="4">
    <location>
        <begin position="219"/>
        <end position="276"/>
    </location>
</feature>
<feature type="compositionally biased region" description="Basic and acidic residues" evidence="5">
    <location>
        <begin position="1110"/>
        <end position="1120"/>
    </location>
</feature>
<feature type="compositionally biased region" description="Low complexity" evidence="5">
    <location>
        <begin position="846"/>
        <end position="857"/>
    </location>
</feature>
<dbReference type="GeneID" id="106151994"/>
<gene>
    <name evidence="8" type="primary">LOC106151994</name>
</gene>
<dbReference type="Pfam" id="PF15309">
    <property type="entry name" value="ALMS_motif"/>
    <property type="match status" value="1"/>
</dbReference>
<feature type="region of interest" description="Disordered" evidence="5">
    <location>
        <begin position="328"/>
        <end position="501"/>
    </location>
</feature>
<feature type="region of interest" description="Disordered" evidence="5">
    <location>
        <begin position="1296"/>
        <end position="1427"/>
    </location>
</feature>
<reference evidence="8" key="1">
    <citation type="submission" date="2025-08" db="UniProtKB">
        <authorList>
            <consortium name="RefSeq"/>
        </authorList>
    </citation>
    <scope>IDENTIFICATION</scope>
    <source>
        <tissue evidence="8">Gonads</tissue>
    </source>
</reference>
<proteinExistence type="predicted"/>
<comment type="subcellular location">
    <subcellularLocation>
        <location evidence="1">Cytoplasm</location>
        <location evidence="1">Cytoskeleton</location>
        <location evidence="1">Microtubule organizing center</location>
        <location evidence="1">Centrosome</location>
    </subcellularLocation>
</comment>
<dbReference type="GO" id="GO:0005813">
    <property type="term" value="C:centrosome"/>
    <property type="evidence" value="ECO:0007669"/>
    <property type="project" value="UniProtKB-SubCell"/>
</dbReference>
<feature type="compositionally biased region" description="Low complexity" evidence="5">
    <location>
        <begin position="904"/>
        <end position="930"/>
    </location>
</feature>
<feature type="region of interest" description="Disordered" evidence="5">
    <location>
        <begin position="530"/>
        <end position="558"/>
    </location>
</feature>
<feature type="region of interest" description="Disordered" evidence="5">
    <location>
        <begin position="1230"/>
        <end position="1261"/>
    </location>
</feature>
<evidence type="ECO:0000256" key="3">
    <source>
        <dbReference type="ARBA" id="ARBA00023212"/>
    </source>
</evidence>
<feature type="domain" description="ALMS motif" evidence="6">
    <location>
        <begin position="2227"/>
        <end position="2371"/>
    </location>
</feature>
<dbReference type="KEGG" id="lak:106151994"/>
<protein>
    <submittedName>
        <fullName evidence="8">Centrosomal protein of 295 kDa</fullName>
    </submittedName>
</protein>
<dbReference type="PANTHER" id="PTHR21553">
    <property type="entry name" value="ALMS1-RELATED"/>
    <property type="match status" value="1"/>
</dbReference>
<feature type="compositionally biased region" description="Basic and acidic residues" evidence="5">
    <location>
        <begin position="697"/>
        <end position="706"/>
    </location>
</feature>
<feature type="compositionally biased region" description="Basic and acidic residues" evidence="5">
    <location>
        <begin position="600"/>
        <end position="614"/>
    </location>
</feature>
<feature type="region of interest" description="Disordered" evidence="5">
    <location>
        <begin position="904"/>
        <end position="944"/>
    </location>
</feature>
<name>A0A1S3H5Z9_LINAN</name>
<feature type="region of interest" description="Disordered" evidence="5">
    <location>
        <begin position="766"/>
        <end position="886"/>
    </location>
</feature>
<dbReference type="GO" id="GO:0046599">
    <property type="term" value="P:regulation of centriole replication"/>
    <property type="evidence" value="ECO:0007669"/>
    <property type="project" value="TreeGrafter"/>
</dbReference>
<feature type="region of interest" description="Disordered" evidence="5">
    <location>
        <begin position="963"/>
        <end position="1010"/>
    </location>
</feature>
<feature type="region of interest" description="Disordered" evidence="5">
    <location>
        <begin position="1030"/>
        <end position="1205"/>
    </location>
</feature>
<feature type="compositionally biased region" description="Polar residues" evidence="5">
    <location>
        <begin position="468"/>
        <end position="478"/>
    </location>
</feature>
<dbReference type="RefSeq" id="XP_013380901.1">
    <property type="nucleotide sequence ID" value="XM_013525447.1"/>
</dbReference>
<feature type="compositionally biased region" description="Pro residues" evidence="5">
    <location>
        <begin position="627"/>
        <end position="641"/>
    </location>
</feature>
<feature type="region of interest" description="Disordered" evidence="5">
    <location>
        <begin position="2253"/>
        <end position="2325"/>
    </location>
</feature>
<feature type="coiled-coil region" evidence="4">
    <location>
        <begin position="36"/>
        <end position="86"/>
    </location>
</feature>
<evidence type="ECO:0000256" key="5">
    <source>
        <dbReference type="SAM" id="MobiDB-lite"/>
    </source>
</evidence>
<feature type="compositionally biased region" description="Basic and acidic residues" evidence="5">
    <location>
        <begin position="858"/>
        <end position="875"/>
    </location>
</feature>
<feature type="compositionally biased region" description="Low complexity" evidence="5">
    <location>
        <begin position="876"/>
        <end position="886"/>
    </location>
</feature>
<accession>A0A1S3H5Z9</accession>
<dbReference type="GO" id="GO:0005829">
    <property type="term" value="C:cytosol"/>
    <property type="evidence" value="ECO:0007669"/>
    <property type="project" value="TreeGrafter"/>
</dbReference>
<evidence type="ECO:0000256" key="2">
    <source>
        <dbReference type="ARBA" id="ARBA00022490"/>
    </source>
</evidence>
<keyword evidence="4" id="KW-0175">Coiled coil</keyword>
<feature type="compositionally biased region" description="Basic and acidic residues" evidence="5">
    <location>
        <begin position="2313"/>
        <end position="2325"/>
    </location>
</feature>
<sequence length="2378" mass="263450">MSKSKVSRYRLSPNEVDQLVKEEKQKRRIARIVQVREQAKADAAKVRQAVKDARAKELQKLAEEIMDEYEKEKAEKIHELETLYENCLKTIGEGHREAEQFDDKAEEVYIKLREDTKMADMRHKKALAKVKRDKALKDQEENKHIVARQLALEQERVRAAMIASLPPPPPDPLVLQLDTTKVKPVQLTDVDAFSTTHYHLQEDYIVDRADREEWGDAKAAATEEAERIAERQLKDLRSNQEQTEKARLRHQHAVQQEILKEDYKNLLVHLAELERADILKRQHLVANIPKKIFLPPSKRLEEKTDRQGGLERAFEDMYLAETDYTGDVTLALDPHPPPDSPSTTASLDLSEVEEGPKTYPRLQPTQTGPEAYPRSGVTPPQSYPRPQAAASRVPALQDVTNVPLAEKMSRDQKNESMLKKLMEKIKSQRDSWKTRADLPEPDSETLRKPLKTSESSSSGVTSTATLSQHTITSNSSEDGATGPQPHTDVGGLDVPKQTDMDVPEFQEEPILAGSPETLRHPLEEAARMRAHAARQRAEVEAKQQVPATAPPVADKEVPTELIAETNRKMEEEAAQQQEHLRQQRLQLEQYIREIEERKQQLEDRRKHLEEREGIETEPTPAQSTPAQPTPAQPTPAKPTPTDPKTQGAEDRRSPAGYEAYRYTDTTGDVGAQPSPQPLQPPGGLPQPDQPLGEDQTSSDKEEKPQSDKQPPTSGLSSAPTYLPSLYADRSEEQVGKIRDYQRQLLERHAQGRAELEAQRGALERRREALMGKYPGLGFRDIETKGKGQQPPVSSQVPPSSTVTRQPPVSQPIEKQYPSVSSASIPPISAVTRQPVMSQPMEEKHIQVPVSHQQQQEEQSPKQQKEIHQLQQERLRQQQQLIQQQQQLKEQQRLLELRKQEQEKLQQQQFLKARQPEEPQQQQPLQMPWQPGYQLPPPSLLPRSEAVPFGQGVVYNRQTGELIQTAALSSQGTGDEEEEEGSSSEWSSGRQMAQQVPSPTWRQGDQNPRLEHLKQQLEAIRAERERVLLRQQQSEEQLRQQRERYQRLFPNSAQKLTPEEPMQPDHVPDEDWPGLGPVHRSSMLGERTLGGQGERSLSYGIEQRSSLQGERSLEDQGERSPEGQVEGQVYRHSKVRGPPPVVKRVGFTEDSMAHELSTIQEVDTPRSVRSGGGRSVLGSPLTPQGQPPTPQGHPFRSQGQWVPGVSTVMPVPQRSVDRQYQQWGSLLAGGADLQQQDEPIHAQVTRSDGRSPPAPPRFLSQGAGALSAVAPVSHGVPAEAGELPLYSTDVGRGVLLYPDARPQVPEHPQGVTRGVDHSGRPGSVSSNENTISTGPVSSEENLLTDPQQEFHRQDESYNTLAPLKPDSSPGSLSTLSQQYTRGQDVTPAKTDQSPGSEGSKFGVNRREIEGADNRLYHQQPFPGASPNYELDSYKQFVSGVHKPSAADVSYSQYRDKHGSPQGADVAHAQYDDKYSGGLQVQPGLPQFPYGNSVGSGTYGAPQGRLGSEPALPDSPHYPQYSGPEQGGGYSETWGRWGDFSRTENGAVPATVAPTGGVSSVTEPAMVGAYGGIGVMPSLPQYHQSGLRPSFSPTIGGRSALEEREVVDSSSLSYYPITPSVDSGGIDMTSGQGQGQGRDDSQHSRSYDVYHAQMEMSRTQPTSFPFLQKGLYPSVDSSFDPGIPSVKEGIVSGELKPLAAEHSLTSDLSGLVPPNKAAIVPDANLVQLFSTKDNLVLHGTQGMGKPGGKNASFLSDVSQHPLTSDISEASQYPLSGFQEEPSVYMQDDPSPAAGSHTPGHRVHSEPEPQTVDWTQLQQQNTGFGSLSPVHAEFEEIGQSSRGIVWSPGGDSDLYPPEGNRSFTSPRGAMLPLRTVSLPEQSMSTMVSDFSHRSLSQHSLTGMDDTDQFTTAGEHRREAEPVSVIPSQSELLLLQEGYSPGALIIGTQEQRDLSSNNNNSNIEQGVRELFTETCPPTSVSLEPSQVNTMTAVDGRSDQWNVFSKSERSSAAENMDDRYQQLLLQARELNQQLRQQLGTEQTDDLDQKASDLDPEENSASTDRRADEEAPAERRVSEKYEALVEEARLLKNKLLADMRHDGRGSVTSSQDTSIWSSHPQDGQEKPGAWHSLEEMTGISEEPDLTLVSLVSEPATADSSVHLDQSLSMEDSLRSFQQHEMRIASAEATPGQGGVRRDGLEIIPPAEGGGAGLEGSSSCPIRAVEETNRDRREASLQEAFARKRPDFAQKSKERLQAIESKKDAKALTGGPTAARNAQLAKTVSSWKKLRSAKASEKQQSPVQSLKPSEGRVQVVTKSTTDRQQDVKAMYDRNRRLYEGLEEVKQKKAEKEREDQRRVNRQRAKEFQKKTLAKIRKKEGDSSKE</sequence>
<feature type="compositionally biased region" description="Polar residues" evidence="5">
    <location>
        <begin position="707"/>
        <end position="719"/>
    </location>
</feature>
<dbReference type="PANTHER" id="PTHR21553:SF26">
    <property type="entry name" value="ALMS MOTIF DOMAIN-CONTAINING PROTEIN"/>
    <property type="match status" value="1"/>
</dbReference>
<feature type="region of interest" description="Disordered" evidence="5">
    <location>
        <begin position="1475"/>
        <end position="1540"/>
    </location>
</feature>